<proteinExistence type="inferred from homology"/>
<feature type="domain" description="SNF2 N-terminal" evidence="10">
    <location>
        <begin position="262"/>
        <end position="400"/>
    </location>
</feature>
<dbReference type="Gene3D" id="3.40.50.300">
    <property type="entry name" value="P-loop containing nucleotide triphosphate hydrolases"/>
    <property type="match status" value="1"/>
</dbReference>
<dbReference type="PANTHER" id="PTHR45797:SF3">
    <property type="entry name" value="TRANSCRIPTIONAL REGULATOR ATRX HOMOLOG"/>
    <property type="match status" value="1"/>
</dbReference>
<dbReference type="GO" id="GO:0005634">
    <property type="term" value="C:nucleus"/>
    <property type="evidence" value="ECO:0007669"/>
    <property type="project" value="UniProtKB-SubCell"/>
</dbReference>
<keyword evidence="6" id="KW-0067">ATP-binding</keyword>
<feature type="compositionally biased region" description="Low complexity" evidence="9">
    <location>
        <begin position="43"/>
        <end position="57"/>
    </location>
</feature>
<dbReference type="GO" id="GO:0016887">
    <property type="term" value="F:ATP hydrolysis activity"/>
    <property type="evidence" value="ECO:0007669"/>
    <property type="project" value="InterPro"/>
</dbReference>
<feature type="compositionally biased region" description="Acidic residues" evidence="9">
    <location>
        <begin position="1"/>
        <end position="10"/>
    </location>
</feature>
<keyword evidence="3" id="KW-0547">Nucleotide-binding</keyword>
<dbReference type="GO" id="GO:0005524">
    <property type="term" value="F:ATP binding"/>
    <property type="evidence" value="ECO:0007669"/>
    <property type="project" value="UniProtKB-KW"/>
</dbReference>
<evidence type="ECO:0000256" key="5">
    <source>
        <dbReference type="ARBA" id="ARBA00022806"/>
    </source>
</evidence>
<feature type="compositionally biased region" description="Basic and acidic residues" evidence="9">
    <location>
        <begin position="564"/>
        <end position="575"/>
    </location>
</feature>
<keyword evidence="12" id="KW-1185">Reference proteome</keyword>
<evidence type="ECO:0000256" key="7">
    <source>
        <dbReference type="ARBA" id="ARBA00023125"/>
    </source>
</evidence>
<feature type="compositionally biased region" description="Low complexity" evidence="9">
    <location>
        <begin position="110"/>
        <end position="120"/>
    </location>
</feature>
<gene>
    <name evidence="11" type="primary">XNP</name>
    <name evidence="11" type="ORF">FJT64_017327</name>
</gene>
<evidence type="ECO:0000256" key="1">
    <source>
        <dbReference type="ARBA" id="ARBA00004123"/>
    </source>
</evidence>
<keyword evidence="8" id="KW-0539">Nucleus</keyword>
<keyword evidence="5" id="KW-0347">Helicase</keyword>
<dbReference type="EMBL" id="VIIS01000207">
    <property type="protein sequence ID" value="KAF0311885.1"/>
    <property type="molecule type" value="Genomic_DNA"/>
</dbReference>
<organism evidence="11 12">
    <name type="scientific">Amphibalanus amphitrite</name>
    <name type="common">Striped barnacle</name>
    <name type="synonym">Balanus amphitrite</name>
    <dbReference type="NCBI Taxonomy" id="1232801"/>
    <lineage>
        <taxon>Eukaryota</taxon>
        <taxon>Metazoa</taxon>
        <taxon>Ecdysozoa</taxon>
        <taxon>Arthropoda</taxon>
        <taxon>Crustacea</taxon>
        <taxon>Multicrustacea</taxon>
        <taxon>Cirripedia</taxon>
        <taxon>Thoracica</taxon>
        <taxon>Thoracicalcarea</taxon>
        <taxon>Balanomorpha</taxon>
        <taxon>Balanoidea</taxon>
        <taxon>Balanidae</taxon>
        <taxon>Amphibalaninae</taxon>
        <taxon>Amphibalanus</taxon>
    </lineage>
</organism>
<dbReference type="SUPFAM" id="SSF52540">
    <property type="entry name" value="P-loop containing nucleoside triphosphate hydrolases"/>
    <property type="match status" value="2"/>
</dbReference>
<evidence type="ECO:0000256" key="4">
    <source>
        <dbReference type="ARBA" id="ARBA00022801"/>
    </source>
</evidence>
<dbReference type="Proteomes" id="UP000440578">
    <property type="component" value="Unassembled WGS sequence"/>
</dbReference>
<dbReference type="InterPro" id="IPR049730">
    <property type="entry name" value="SNF2/RAD54-like_C"/>
</dbReference>
<keyword evidence="7" id="KW-0238">DNA-binding</keyword>
<evidence type="ECO:0000256" key="8">
    <source>
        <dbReference type="ARBA" id="ARBA00023242"/>
    </source>
</evidence>
<name>A0A6A4WYA0_AMPAM</name>
<evidence type="ECO:0000256" key="9">
    <source>
        <dbReference type="SAM" id="MobiDB-lite"/>
    </source>
</evidence>
<dbReference type="InterPro" id="IPR027417">
    <property type="entry name" value="P-loop_NTPase"/>
</dbReference>
<comment type="caution">
    <text evidence="11">The sequence shown here is derived from an EMBL/GenBank/DDBJ whole genome shotgun (WGS) entry which is preliminary data.</text>
</comment>
<feature type="region of interest" description="Disordered" evidence="9">
    <location>
        <begin position="1"/>
        <end position="174"/>
    </location>
</feature>
<comment type="subcellular location">
    <subcellularLocation>
        <location evidence="1">Nucleus</location>
    </subcellularLocation>
</comment>
<dbReference type="PANTHER" id="PTHR45797">
    <property type="entry name" value="RAD54-LIKE"/>
    <property type="match status" value="1"/>
</dbReference>
<dbReference type="AlphaFoldDB" id="A0A6A4WYA0"/>
<dbReference type="CDD" id="cd18793">
    <property type="entry name" value="SF2_C_SNF"/>
    <property type="match status" value="1"/>
</dbReference>
<evidence type="ECO:0000256" key="6">
    <source>
        <dbReference type="ARBA" id="ARBA00022840"/>
    </source>
</evidence>
<evidence type="ECO:0000256" key="3">
    <source>
        <dbReference type="ARBA" id="ARBA00022741"/>
    </source>
</evidence>
<dbReference type="OrthoDB" id="448448at2759"/>
<sequence>MSATDSSEEDEKMKKKIMEKRSKELEKAAKKKADSDDPDADGDGSQSDGLPPVVDVPSSEEEVVEKKRSPRKKRLRIAEDSDSDFCILDSEGSAGSDAEEAGPSKKRGRSSSSSISSVSDSADDFQPPKKTRSRGRLKRIRRLSDDSQSSSGDDSVQEEKPESQGTPGKGGRKNIRHIREAEQSTKEASQAELERRKRIEDKQAMYNELFKKSAASEESTALDKLVLDFDPETKKPLVSVHKNFVKILKPHQVDGVKFMFDSTIESVARLEDETNQDNAGCIPGALHGDKVSCALVVCPKNTVQNWVRELKSWQKKCRVPEVDVVDITFRKDNYERSFELEQWRTEGGVCVLSYDMFKRFSGTGGKKGYVKKQKDRFQSALIDPGPDIVVCDEGHLLKNPAHGGNNLREYHTMVEFVKPRLLGSESEFSNRFIRPIENGSAVDALPRDVKLMKRRSHVLHKLLNSVVQRRDYNVLMPFLPPKLEFTLMVKLSDLQKKLYQNYLEKARSSSTRKVLSDFQALSRVWTHPRSIQMKDEQDDEKEEMRTEREAMERFVANDSSSEEENSKDGADKTEENGGGAAEQADDSEWWRSCIPDDLLFEDAGLSGKLTLLDQLLIKCENIGDKLLVFSQSLFTLNLIEEHLERLHKDMQSSRNSGKKHPSHVYFGTWKPDYDYFRLDGSTSEERRQLMCDRINKATNERSEHGPPPRQRE</sequence>
<dbReference type="InterPro" id="IPR038718">
    <property type="entry name" value="SNF2-like_sf"/>
</dbReference>
<evidence type="ECO:0000259" key="10">
    <source>
        <dbReference type="Pfam" id="PF00176"/>
    </source>
</evidence>
<protein>
    <submittedName>
        <fullName evidence="11">Transcriptional regulator ATRX</fullName>
    </submittedName>
</protein>
<reference evidence="11 12" key="1">
    <citation type="submission" date="2019-07" db="EMBL/GenBank/DDBJ databases">
        <title>Draft genome assembly of a fouling barnacle, Amphibalanus amphitrite (Darwin, 1854): The first reference genome for Thecostraca.</title>
        <authorList>
            <person name="Kim W."/>
        </authorList>
    </citation>
    <scope>NUCLEOTIDE SEQUENCE [LARGE SCALE GENOMIC DNA]</scope>
    <source>
        <strain evidence="11">SNU_AA5</strain>
        <tissue evidence="11">Soma without cirri and trophi</tissue>
    </source>
</reference>
<evidence type="ECO:0000313" key="11">
    <source>
        <dbReference type="EMBL" id="KAF0311885.1"/>
    </source>
</evidence>
<comment type="similarity">
    <text evidence="2">Belongs to the SNF2/RAD54 helicase family.</text>
</comment>
<feature type="domain" description="SNF2 N-terminal" evidence="10">
    <location>
        <begin position="405"/>
        <end position="513"/>
    </location>
</feature>
<accession>A0A6A4WYA0</accession>
<feature type="compositionally biased region" description="Basic and acidic residues" evidence="9">
    <location>
        <begin position="19"/>
        <end position="35"/>
    </location>
</feature>
<dbReference type="GO" id="GO:0003677">
    <property type="term" value="F:DNA binding"/>
    <property type="evidence" value="ECO:0007669"/>
    <property type="project" value="UniProtKB-KW"/>
</dbReference>
<evidence type="ECO:0000256" key="2">
    <source>
        <dbReference type="ARBA" id="ARBA00007025"/>
    </source>
</evidence>
<dbReference type="InterPro" id="IPR000330">
    <property type="entry name" value="SNF2_N"/>
</dbReference>
<dbReference type="Pfam" id="PF00176">
    <property type="entry name" value="SNF2-rel_dom"/>
    <property type="match status" value="2"/>
</dbReference>
<feature type="compositionally biased region" description="Basic residues" evidence="9">
    <location>
        <begin position="129"/>
        <end position="141"/>
    </location>
</feature>
<keyword evidence="4" id="KW-0378">Hydrolase</keyword>
<dbReference type="Gene3D" id="3.40.50.10810">
    <property type="entry name" value="Tandem AAA-ATPase domain"/>
    <property type="match status" value="2"/>
</dbReference>
<evidence type="ECO:0000313" key="12">
    <source>
        <dbReference type="Proteomes" id="UP000440578"/>
    </source>
</evidence>
<feature type="region of interest" description="Disordered" evidence="9">
    <location>
        <begin position="552"/>
        <end position="585"/>
    </location>
</feature>
<dbReference type="GO" id="GO:0004386">
    <property type="term" value="F:helicase activity"/>
    <property type="evidence" value="ECO:0007669"/>
    <property type="project" value="UniProtKB-KW"/>
</dbReference>
<dbReference type="InterPro" id="IPR044574">
    <property type="entry name" value="ARIP4-like"/>
</dbReference>